<feature type="coiled-coil region" evidence="1">
    <location>
        <begin position="196"/>
        <end position="230"/>
    </location>
</feature>
<gene>
    <name evidence="3" type="primary">LOC107266195</name>
</gene>
<dbReference type="Proteomes" id="UP000694920">
    <property type="component" value="Unplaced"/>
</dbReference>
<name>A0AAJ7REM0_CEPCN</name>
<keyword evidence="1" id="KW-0175">Coiled coil</keyword>
<reference evidence="3" key="1">
    <citation type="submission" date="2025-08" db="UniProtKB">
        <authorList>
            <consortium name="RefSeq"/>
        </authorList>
    </citation>
    <scope>IDENTIFICATION</scope>
</reference>
<organism evidence="2 3">
    <name type="scientific">Cephus cinctus</name>
    <name type="common">Wheat stem sawfly</name>
    <dbReference type="NCBI Taxonomy" id="211228"/>
    <lineage>
        <taxon>Eukaryota</taxon>
        <taxon>Metazoa</taxon>
        <taxon>Ecdysozoa</taxon>
        <taxon>Arthropoda</taxon>
        <taxon>Hexapoda</taxon>
        <taxon>Insecta</taxon>
        <taxon>Pterygota</taxon>
        <taxon>Neoptera</taxon>
        <taxon>Endopterygota</taxon>
        <taxon>Hymenoptera</taxon>
        <taxon>Cephoidea</taxon>
        <taxon>Cephidae</taxon>
        <taxon>Cephus</taxon>
    </lineage>
</organism>
<proteinExistence type="predicted"/>
<evidence type="ECO:0000313" key="2">
    <source>
        <dbReference type="Proteomes" id="UP000694920"/>
    </source>
</evidence>
<dbReference type="RefSeq" id="XP_024939209.1">
    <property type="nucleotide sequence ID" value="XM_025083441.1"/>
</dbReference>
<evidence type="ECO:0000313" key="3">
    <source>
        <dbReference type="RefSeq" id="XP_024939209.1"/>
    </source>
</evidence>
<accession>A0AAJ7REM0</accession>
<protein>
    <submittedName>
        <fullName evidence="3">Uncharacterized protein LOC107266195 isoform X1</fullName>
    </submittedName>
</protein>
<keyword evidence="2" id="KW-1185">Reference proteome</keyword>
<sequence>MTKNSSSDIHVWMHRCLINCYLCLDEKLLRERARVDAKLENGPNATFERTSDRAFDAILTCCITLHVFQPLRSRSNERLTSVTGPLWESVTVTCHFLKRPHCRISHLRPLLLCKENEDFAICQSLRTIYAETRAQLGTVVHECLANKIEYARKSKCIANELPQIHAEVKCLMTNLDDILLQEKVINKKICNIVKQQEDVQIEIERERKQKEKLSLEMVDSQQELEEKKTKMREKWDAIKKACAVFKETLQLHIRLDTIEEEEFIRISFFVNLNIAMDEYTHYVDLVHSNNFWKVKKIEPNLELEHEEELIKVVDFKKQLNTVHVTMLLYKQLLLLNLGLETVNHSVDKLLRSYVQVSALSLYGTYHM</sequence>
<dbReference type="GeneID" id="107266195"/>
<dbReference type="AlphaFoldDB" id="A0AAJ7REM0"/>
<evidence type="ECO:0000256" key="1">
    <source>
        <dbReference type="SAM" id="Coils"/>
    </source>
</evidence>